<dbReference type="InterPro" id="IPR000238">
    <property type="entry name" value="RbfA"/>
</dbReference>
<dbReference type="Gene3D" id="3.30.300.20">
    <property type="match status" value="1"/>
</dbReference>
<dbReference type="InterPro" id="IPR023799">
    <property type="entry name" value="RbfA_dom_sf"/>
</dbReference>
<feature type="region of interest" description="Disordered" evidence="3">
    <location>
        <begin position="115"/>
        <end position="158"/>
    </location>
</feature>
<gene>
    <name evidence="2" type="primary">rbfA</name>
    <name evidence="4" type="ORF">rosag_31160</name>
</gene>
<dbReference type="InterPro" id="IPR015946">
    <property type="entry name" value="KH_dom-like_a/b"/>
</dbReference>
<comment type="subunit">
    <text evidence="2">Monomer. Binds 30S ribosomal subunits, but not 50S ribosomal subunits or 70S ribosomes.</text>
</comment>
<dbReference type="GO" id="GO:0005829">
    <property type="term" value="C:cytosol"/>
    <property type="evidence" value="ECO:0007669"/>
    <property type="project" value="TreeGrafter"/>
</dbReference>
<dbReference type="AlphaFoldDB" id="A0AA37QIT9"/>
<dbReference type="Pfam" id="PF02033">
    <property type="entry name" value="RBFA"/>
    <property type="match status" value="1"/>
</dbReference>
<comment type="function">
    <text evidence="2">One of several proteins that assist in the late maturation steps of the functional core of the 30S ribosomal subunit. Associates with free 30S ribosomal subunits (but not with 30S subunits that are part of 70S ribosomes or polysomes). Required for efficient processing of 16S rRNA. May interact with the 5'-terminal helix region of 16S rRNA.</text>
</comment>
<dbReference type="Proteomes" id="UP001161325">
    <property type="component" value="Unassembled WGS sequence"/>
</dbReference>
<dbReference type="SUPFAM" id="SSF89919">
    <property type="entry name" value="Ribosome-binding factor A, RbfA"/>
    <property type="match status" value="1"/>
</dbReference>
<proteinExistence type="inferred from homology"/>
<keyword evidence="2" id="KW-0963">Cytoplasm</keyword>
<comment type="similarity">
    <text evidence="2">Belongs to the RbfA family.</text>
</comment>
<keyword evidence="1 2" id="KW-0690">Ribosome biogenesis</keyword>
<evidence type="ECO:0000313" key="5">
    <source>
        <dbReference type="Proteomes" id="UP001161325"/>
    </source>
</evidence>
<evidence type="ECO:0000256" key="3">
    <source>
        <dbReference type="SAM" id="MobiDB-lite"/>
    </source>
</evidence>
<dbReference type="EMBL" id="BRXS01000004">
    <property type="protein sequence ID" value="GLC26603.1"/>
    <property type="molecule type" value="Genomic_DNA"/>
</dbReference>
<dbReference type="NCBIfam" id="TIGR00082">
    <property type="entry name" value="rbfA"/>
    <property type="match status" value="1"/>
</dbReference>
<dbReference type="PANTHER" id="PTHR33515:SF1">
    <property type="entry name" value="RIBOSOME-BINDING FACTOR A, CHLOROPLASTIC-RELATED"/>
    <property type="match status" value="1"/>
</dbReference>
<evidence type="ECO:0000256" key="2">
    <source>
        <dbReference type="HAMAP-Rule" id="MF_00003"/>
    </source>
</evidence>
<accession>A0AA37QIT9</accession>
<dbReference type="InterPro" id="IPR020053">
    <property type="entry name" value="Ribosome-bd_factorA_CS"/>
</dbReference>
<dbReference type="GO" id="GO:0043024">
    <property type="term" value="F:ribosomal small subunit binding"/>
    <property type="evidence" value="ECO:0007669"/>
    <property type="project" value="TreeGrafter"/>
</dbReference>
<dbReference type="PROSITE" id="PS01319">
    <property type="entry name" value="RBFA"/>
    <property type="match status" value="1"/>
</dbReference>
<name>A0AA37QIT9_9BACT</name>
<feature type="compositionally biased region" description="Low complexity" evidence="3">
    <location>
        <begin position="123"/>
        <end position="146"/>
    </location>
</feature>
<keyword evidence="5" id="KW-1185">Reference proteome</keyword>
<dbReference type="PANTHER" id="PTHR33515">
    <property type="entry name" value="RIBOSOME-BINDING FACTOR A, CHLOROPLASTIC-RELATED"/>
    <property type="match status" value="1"/>
</dbReference>
<organism evidence="4 5">
    <name type="scientific">Roseisolibacter agri</name>
    <dbReference type="NCBI Taxonomy" id="2014610"/>
    <lineage>
        <taxon>Bacteria</taxon>
        <taxon>Pseudomonadati</taxon>
        <taxon>Gemmatimonadota</taxon>
        <taxon>Gemmatimonadia</taxon>
        <taxon>Gemmatimonadales</taxon>
        <taxon>Gemmatimonadaceae</taxon>
        <taxon>Roseisolibacter</taxon>
    </lineage>
</organism>
<dbReference type="RefSeq" id="WP_284351053.1">
    <property type="nucleotide sequence ID" value="NZ_BRXS01000004.1"/>
</dbReference>
<dbReference type="GO" id="GO:0030490">
    <property type="term" value="P:maturation of SSU-rRNA"/>
    <property type="evidence" value="ECO:0007669"/>
    <property type="project" value="UniProtKB-UniRule"/>
</dbReference>
<comment type="caution">
    <text evidence="4">The sequence shown here is derived from an EMBL/GenBank/DDBJ whole genome shotgun (WGS) entry which is preliminary data.</text>
</comment>
<sequence>MPYDNRRPDRVAEAIREEVAGFLADGVKDPRVRGLVTVTGVDITRDLRHAKIFVSIMGSDAERDETLAGLTAVAAHLRGRVGRALRLRVAPELSFKTDASVGYAARIETLLEEVRRERDASTNDDAPASDATASDATATDATASEAPNGDASAPDVRG</sequence>
<reference evidence="4" key="1">
    <citation type="submission" date="2022-08" db="EMBL/GenBank/DDBJ databases">
        <title>Draft genome sequencing of Roseisolibacter agri AW1220.</title>
        <authorList>
            <person name="Tobiishi Y."/>
            <person name="Tonouchi A."/>
        </authorList>
    </citation>
    <scope>NUCLEOTIDE SEQUENCE</scope>
    <source>
        <strain evidence="4">AW1220</strain>
    </source>
</reference>
<evidence type="ECO:0000313" key="4">
    <source>
        <dbReference type="EMBL" id="GLC26603.1"/>
    </source>
</evidence>
<comment type="subcellular location">
    <subcellularLocation>
        <location evidence="2">Cytoplasm</location>
    </subcellularLocation>
</comment>
<protein>
    <recommendedName>
        <fullName evidence="2">Ribosome-binding factor A</fullName>
    </recommendedName>
</protein>
<dbReference type="HAMAP" id="MF_00003">
    <property type="entry name" value="RbfA"/>
    <property type="match status" value="1"/>
</dbReference>
<evidence type="ECO:0000256" key="1">
    <source>
        <dbReference type="ARBA" id="ARBA00022517"/>
    </source>
</evidence>